<evidence type="ECO:0000256" key="3">
    <source>
        <dbReference type="RuleBase" id="RU000363"/>
    </source>
</evidence>
<comment type="similarity">
    <text evidence="1 3">Belongs to the short-chain dehydrogenases/reductases (SDR) family.</text>
</comment>
<dbReference type="InterPro" id="IPR002347">
    <property type="entry name" value="SDR_fam"/>
</dbReference>
<sequence length="245" mass="26040">MAFNVESKIALVTGANRGIGRAIVENLLAAGSKKVYLAVRNPASTSELESKYGERVKTLVVDMEDSQSIYALAEQASDVELLVNNAGRLEISAPLSDHAALALQKELTVNTFGLLHIAQAFNEILVQNHGALVQMNSVASMKNFLGVSTYSASKAASYAITQGLREQWAENGVQVLSVHPGPIATDMAASAGMLEVAEPADVVAKGIIDALAAGQFHLFPDAIARQFEQHYKSYAETIIEAPASN</sequence>
<protein>
    <submittedName>
        <fullName evidence="4">Short-chain dehydrogenase</fullName>
    </submittedName>
</protein>
<dbReference type="PRINTS" id="PR00081">
    <property type="entry name" value="GDHRDH"/>
</dbReference>
<dbReference type="Pfam" id="PF00106">
    <property type="entry name" value="adh_short"/>
    <property type="match status" value="1"/>
</dbReference>
<accession>A0A1I5PSJ6</accession>
<dbReference type="GeneID" id="35870146"/>
<proteinExistence type="inferred from homology"/>
<dbReference type="PANTHER" id="PTHR44169">
    <property type="entry name" value="NADPH-DEPENDENT 1-ACYLDIHYDROXYACETONE PHOSPHATE REDUCTASE"/>
    <property type="match status" value="1"/>
</dbReference>
<dbReference type="InterPro" id="IPR036291">
    <property type="entry name" value="NAD(P)-bd_dom_sf"/>
</dbReference>
<evidence type="ECO:0000256" key="1">
    <source>
        <dbReference type="ARBA" id="ARBA00006484"/>
    </source>
</evidence>
<dbReference type="SUPFAM" id="SSF51735">
    <property type="entry name" value="NAD(P)-binding Rossmann-fold domains"/>
    <property type="match status" value="1"/>
</dbReference>
<dbReference type="GO" id="GO:0016491">
    <property type="term" value="F:oxidoreductase activity"/>
    <property type="evidence" value="ECO:0007669"/>
    <property type="project" value="UniProtKB-KW"/>
</dbReference>
<dbReference type="PRINTS" id="PR00080">
    <property type="entry name" value="SDRFAMILY"/>
</dbReference>
<dbReference type="Proteomes" id="UP000182692">
    <property type="component" value="Unassembled WGS sequence"/>
</dbReference>
<reference evidence="4 5" key="1">
    <citation type="submission" date="2016-10" db="EMBL/GenBank/DDBJ databases">
        <authorList>
            <person name="de Groot N.N."/>
        </authorList>
    </citation>
    <scope>NUCLEOTIDE SEQUENCE [LARGE SCALE GENOMIC DNA]</scope>
    <source>
        <strain evidence="4 5">DSM 15893</strain>
    </source>
</reference>
<organism evidence="4 5">
    <name type="scientific">Enterovibrio norvegicus DSM 15893</name>
    <dbReference type="NCBI Taxonomy" id="1121869"/>
    <lineage>
        <taxon>Bacteria</taxon>
        <taxon>Pseudomonadati</taxon>
        <taxon>Pseudomonadota</taxon>
        <taxon>Gammaproteobacteria</taxon>
        <taxon>Vibrionales</taxon>
        <taxon>Vibrionaceae</taxon>
        <taxon>Enterovibrio</taxon>
    </lineage>
</organism>
<keyword evidence="2" id="KW-0560">Oxidoreductase</keyword>
<dbReference type="PROSITE" id="PS00061">
    <property type="entry name" value="ADH_SHORT"/>
    <property type="match status" value="1"/>
</dbReference>
<dbReference type="InterPro" id="IPR020904">
    <property type="entry name" value="Sc_DH/Rdtase_CS"/>
</dbReference>
<evidence type="ECO:0000313" key="4">
    <source>
        <dbReference type="EMBL" id="SFP36949.1"/>
    </source>
</evidence>
<evidence type="ECO:0000256" key="2">
    <source>
        <dbReference type="ARBA" id="ARBA00023002"/>
    </source>
</evidence>
<evidence type="ECO:0000313" key="5">
    <source>
        <dbReference type="Proteomes" id="UP000182692"/>
    </source>
</evidence>
<dbReference type="RefSeq" id="WP_074926821.1">
    <property type="nucleotide sequence ID" value="NZ_FOWR01000013.1"/>
</dbReference>
<dbReference type="STRING" id="1121869.SAMN03084138_02022"/>
<dbReference type="Gene3D" id="3.40.50.720">
    <property type="entry name" value="NAD(P)-binding Rossmann-like Domain"/>
    <property type="match status" value="1"/>
</dbReference>
<dbReference type="PANTHER" id="PTHR44169:SF6">
    <property type="entry name" value="NADPH-DEPENDENT 1-ACYLDIHYDROXYACETONE PHOSPHATE REDUCTASE"/>
    <property type="match status" value="1"/>
</dbReference>
<dbReference type="NCBIfam" id="NF006120">
    <property type="entry name" value="PRK08264.1-6"/>
    <property type="match status" value="1"/>
</dbReference>
<dbReference type="OrthoDB" id="9810734at2"/>
<dbReference type="AlphaFoldDB" id="A0A1I5PSJ6"/>
<name>A0A1I5PSJ6_9GAMM</name>
<gene>
    <name evidence="4" type="ORF">SAMN03084138_02022</name>
</gene>
<dbReference type="EMBL" id="FOWR01000013">
    <property type="protein sequence ID" value="SFP36949.1"/>
    <property type="molecule type" value="Genomic_DNA"/>
</dbReference>